<protein>
    <recommendedName>
        <fullName evidence="3">histidine kinase</fullName>
        <ecNumber evidence="3">2.7.13.3</ecNumber>
    </recommendedName>
</protein>
<dbReference type="GO" id="GO:0005524">
    <property type="term" value="F:ATP binding"/>
    <property type="evidence" value="ECO:0007669"/>
    <property type="project" value="UniProtKB-KW"/>
</dbReference>
<evidence type="ECO:0000256" key="9">
    <source>
        <dbReference type="ARBA" id="ARBA00022840"/>
    </source>
</evidence>
<dbReference type="Pfam" id="PF00072">
    <property type="entry name" value="Response_reg"/>
    <property type="match status" value="1"/>
</dbReference>
<dbReference type="CDD" id="cd17546">
    <property type="entry name" value="REC_hyHK_CKI1_RcsC-like"/>
    <property type="match status" value="1"/>
</dbReference>
<keyword evidence="5" id="KW-0808">Transferase</keyword>
<dbReference type="CDD" id="cd00082">
    <property type="entry name" value="HisKA"/>
    <property type="match status" value="1"/>
</dbReference>
<dbReference type="Gene3D" id="6.10.340.10">
    <property type="match status" value="1"/>
</dbReference>
<comment type="catalytic activity">
    <reaction evidence="1">
        <text>ATP + protein L-histidine = ADP + protein N-phospho-L-histidine.</text>
        <dbReference type="EC" id="2.7.13.3"/>
    </reaction>
</comment>
<dbReference type="RefSeq" id="WP_208845034.1">
    <property type="nucleotide sequence ID" value="NZ_CP072135.1"/>
</dbReference>
<dbReference type="SMART" id="SM00448">
    <property type="entry name" value="REC"/>
    <property type="match status" value="1"/>
</dbReference>
<accession>A0A975HMW8</accession>
<feature type="domain" description="Histidine kinase" evidence="15">
    <location>
        <begin position="368"/>
        <end position="584"/>
    </location>
</feature>
<dbReference type="InterPro" id="IPR003660">
    <property type="entry name" value="HAMP_dom"/>
</dbReference>
<dbReference type="PROSITE" id="PS50110">
    <property type="entry name" value="RESPONSE_REGULATORY"/>
    <property type="match status" value="1"/>
</dbReference>
<dbReference type="GO" id="GO:0000155">
    <property type="term" value="F:phosphorelay sensor kinase activity"/>
    <property type="evidence" value="ECO:0007669"/>
    <property type="project" value="InterPro"/>
</dbReference>
<dbReference type="InterPro" id="IPR003661">
    <property type="entry name" value="HisK_dim/P_dom"/>
</dbReference>
<dbReference type="Gene3D" id="3.30.565.10">
    <property type="entry name" value="Histidine kinase-like ATPase, C-terminal domain"/>
    <property type="match status" value="1"/>
</dbReference>
<sequence length="723" mass="81592">MQNKSIATEFKLKIGGFILLLFTAEIFYFAYASYKQAEDVAIENVSRRAYGLKYDIKNQITELSYLLVPLMDNKVLADSPNNLLYTQFALKQLTDLVKDNSLVKSAFIADGSPYITDGYPLHTLRWGITEISQLSEDIILSKKPNLGIRAIIFPPQQLQDANSENGKLLFVIPLREALQSLVRPYRYTGALFVEVDLDAVIANASHEKSNLSEHLTIESNQQVWFEKGKPFTDSFSQSISLFENTDNTWPNATINVQHSKSIYTERFVHSLYLTVFISIIDLLLVVWFLNYFGRRLIQPLKRLEKQCHDFSTGNFKKSQDAVHFSELQTLQDTFNDMADKLDEHVSNLRLAKQKAELSEQAKSLFLANMSHEIRTPMNGILGTFQLLAEVEHDPENKELVDTGLVSAKSLLHLLNDILDFSKMEAGKLSFEYVVYDLKLLFEEVCIEFKDVSKNKQVPIKLNVDEDFEVLRKVDTLRIKQILRNLLSNALKFTHEGDVRISLKGTEEKVEFSIQDSGIGMSEAQLGRLFNRFSQADTSTTRKYGGTGLGLSIIKQLIELMNGEVTVQSEEGKGTTFKVCLPFKRETQQVKKIADAVVPPDLTGKTLLLAEDNRINQTVFCAMVKKTGAEILIANDGVEAVAIAQKYYVDAIFMDIQMPNLDGVGACNQLIEQGFKKPIIALTANVMAKDVEYYLNNHFADCVGKPIEIQALYKSIYSHIPTSS</sequence>
<feature type="domain" description="Response regulatory" evidence="16">
    <location>
        <begin position="605"/>
        <end position="719"/>
    </location>
</feature>
<evidence type="ECO:0000256" key="5">
    <source>
        <dbReference type="ARBA" id="ARBA00022679"/>
    </source>
</evidence>
<dbReference type="Pfam" id="PF00672">
    <property type="entry name" value="HAMP"/>
    <property type="match status" value="1"/>
</dbReference>
<dbReference type="CDD" id="cd06225">
    <property type="entry name" value="HAMP"/>
    <property type="match status" value="1"/>
</dbReference>
<evidence type="ECO:0000256" key="1">
    <source>
        <dbReference type="ARBA" id="ARBA00000085"/>
    </source>
</evidence>
<keyword evidence="4 13" id="KW-0597">Phosphoprotein</keyword>
<keyword evidence="9" id="KW-0067">ATP-binding</keyword>
<organism evidence="18 19">
    <name type="scientific">Pseudoalteromonas xiamenensis</name>
    <dbReference type="NCBI Taxonomy" id="882626"/>
    <lineage>
        <taxon>Bacteria</taxon>
        <taxon>Pseudomonadati</taxon>
        <taxon>Pseudomonadota</taxon>
        <taxon>Gammaproteobacteria</taxon>
        <taxon>Alteromonadales</taxon>
        <taxon>Pseudoalteromonadaceae</taxon>
        <taxon>Pseudoalteromonas</taxon>
    </lineage>
</organism>
<keyword evidence="10 14" id="KW-1133">Transmembrane helix</keyword>
<evidence type="ECO:0000256" key="14">
    <source>
        <dbReference type="SAM" id="Phobius"/>
    </source>
</evidence>
<dbReference type="Pfam" id="PF00512">
    <property type="entry name" value="HisKA"/>
    <property type="match status" value="1"/>
</dbReference>
<evidence type="ECO:0000259" key="15">
    <source>
        <dbReference type="PROSITE" id="PS50109"/>
    </source>
</evidence>
<evidence type="ECO:0000256" key="7">
    <source>
        <dbReference type="ARBA" id="ARBA00022741"/>
    </source>
</evidence>
<dbReference type="KEGG" id="pxi:J5O05_18140"/>
<dbReference type="Gene3D" id="3.40.50.2300">
    <property type="match status" value="1"/>
</dbReference>
<dbReference type="EMBL" id="CP072135">
    <property type="protein sequence ID" value="QTH73422.1"/>
    <property type="molecule type" value="Genomic_DNA"/>
</dbReference>
<feature type="transmembrane region" description="Helical" evidence="14">
    <location>
        <begin position="271"/>
        <end position="292"/>
    </location>
</feature>
<evidence type="ECO:0000256" key="10">
    <source>
        <dbReference type="ARBA" id="ARBA00022989"/>
    </source>
</evidence>
<dbReference type="GO" id="GO:0016020">
    <property type="term" value="C:membrane"/>
    <property type="evidence" value="ECO:0007669"/>
    <property type="project" value="UniProtKB-SubCell"/>
</dbReference>
<feature type="modified residue" description="4-aspartylphosphate" evidence="13">
    <location>
        <position position="654"/>
    </location>
</feature>
<keyword evidence="18" id="KW-0614">Plasmid</keyword>
<dbReference type="InterPro" id="IPR003594">
    <property type="entry name" value="HATPase_dom"/>
</dbReference>
<dbReference type="SUPFAM" id="SSF52172">
    <property type="entry name" value="CheY-like"/>
    <property type="match status" value="1"/>
</dbReference>
<dbReference type="FunFam" id="3.30.565.10:FF:000010">
    <property type="entry name" value="Sensor histidine kinase RcsC"/>
    <property type="match status" value="1"/>
</dbReference>
<dbReference type="FunFam" id="1.10.287.130:FF:000004">
    <property type="entry name" value="Ethylene receptor 1"/>
    <property type="match status" value="1"/>
</dbReference>
<dbReference type="PROSITE" id="PS50885">
    <property type="entry name" value="HAMP"/>
    <property type="match status" value="1"/>
</dbReference>
<evidence type="ECO:0000259" key="16">
    <source>
        <dbReference type="PROSITE" id="PS50110"/>
    </source>
</evidence>
<dbReference type="SUPFAM" id="SSF55874">
    <property type="entry name" value="ATPase domain of HSP90 chaperone/DNA topoisomerase II/histidine kinase"/>
    <property type="match status" value="1"/>
</dbReference>
<evidence type="ECO:0000256" key="8">
    <source>
        <dbReference type="ARBA" id="ARBA00022777"/>
    </source>
</evidence>
<gene>
    <name evidence="18" type="ORF">J5O05_18140</name>
</gene>
<evidence type="ECO:0000256" key="13">
    <source>
        <dbReference type="PROSITE-ProRule" id="PRU00169"/>
    </source>
</evidence>
<evidence type="ECO:0000256" key="2">
    <source>
        <dbReference type="ARBA" id="ARBA00004370"/>
    </source>
</evidence>
<dbReference type="CDD" id="cd16922">
    <property type="entry name" value="HATPase_EvgS-ArcB-TorS-like"/>
    <property type="match status" value="1"/>
</dbReference>
<evidence type="ECO:0000313" key="18">
    <source>
        <dbReference type="EMBL" id="QTH73422.1"/>
    </source>
</evidence>
<evidence type="ECO:0000256" key="4">
    <source>
        <dbReference type="ARBA" id="ARBA00022553"/>
    </source>
</evidence>
<keyword evidence="12 14" id="KW-0472">Membrane</keyword>
<dbReference type="InterPro" id="IPR036890">
    <property type="entry name" value="HATPase_C_sf"/>
</dbReference>
<evidence type="ECO:0000256" key="6">
    <source>
        <dbReference type="ARBA" id="ARBA00022692"/>
    </source>
</evidence>
<dbReference type="InterPro" id="IPR004358">
    <property type="entry name" value="Sig_transdc_His_kin-like_C"/>
</dbReference>
<dbReference type="PANTHER" id="PTHR43047">
    <property type="entry name" value="TWO-COMPONENT HISTIDINE PROTEIN KINASE"/>
    <property type="match status" value="1"/>
</dbReference>
<feature type="domain" description="HAMP" evidence="17">
    <location>
        <begin position="294"/>
        <end position="346"/>
    </location>
</feature>
<dbReference type="InterPro" id="IPR001789">
    <property type="entry name" value="Sig_transdc_resp-reg_receiver"/>
</dbReference>
<keyword evidence="19" id="KW-1185">Reference proteome</keyword>
<evidence type="ECO:0000256" key="11">
    <source>
        <dbReference type="ARBA" id="ARBA00023012"/>
    </source>
</evidence>
<keyword evidence="8" id="KW-0418">Kinase</keyword>
<dbReference type="EC" id="2.7.13.3" evidence="3"/>
<reference evidence="18" key="1">
    <citation type="submission" date="2021-03" db="EMBL/GenBank/DDBJ databases">
        <title>Complete Genome of Pseudoalteromonas xiamenensis STKMTI.2, a new potential marine bacterium producing anti-Vibrio compounds.</title>
        <authorList>
            <person name="Handayani D.P."/>
            <person name="Isnansetyo A."/>
            <person name="Istiqomah I."/>
            <person name="Jumina J."/>
        </authorList>
    </citation>
    <scope>NUCLEOTIDE SEQUENCE</scope>
    <source>
        <strain evidence="18">STKMTI.2</strain>
        <plasmid evidence="18">unnamed5</plasmid>
    </source>
</reference>
<evidence type="ECO:0000256" key="12">
    <source>
        <dbReference type="ARBA" id="ARBA00023136"/>
    </source>
</evidence>
<evidence type="ECO:0000256" key="3">
    <source>
        <dbReference type="ARBA" id="ARBA00012438"/>
    </source>
</evidence>
<keyword evidence="6 14" id="KW-0812">Transmembrane</keyword>
<evidence type="ECO:0000313" key="19">
    <source>
        <dbReference type="Proteomes" id="UP000664904"/>
    </source>
</evidence>
<dbReference type="Gene3D" id="1.10.287.130">
    <property type="match status" value="1"/>
</dbReference>
<dbReference type="AlphaFoldDB" id="A0A975HMW8"/>
<dbReference type="InterPro" id="IPR036097">
    <property type="entry name" value="HisK_dim/P_sf"/>
</dbReference>
<dbReference type="SUPFAM" id="SSF47384">
    <property type="entry name" value="Homodimeric domain of signal transducing histidine kinase"/>
    <property type="match status" value="1"/>
</dbReference>
<proteinExistence type="predicted"/>
<dbReference type="SMART" id="SM00387">
    <property type="entry name" value="HATPase_c"/>
    <property type="match status" value="1"/>
</dbReference>
<evidence type="ECO:0000259" key="17">
    <source>
        <dbReference type="PROSITE" id="PS50885"/>
    </source>
</evidence>
<comment type="subcellular location">
    <subcellularLocation>
        <location evidence="2">Membrane</location>
    </subcellularLocation>
</comment>
<dbReference type="Proteomes" id="UP000664904">
    <property type="component" value="Plasmid unnamed5"/>
</dbReference>
<dbReference type="InterPro" id="IPR011006">
    <property type="entry name" value="CheY-like_superfamily"/>
</dbReference>
<name>A0A975HMW8_9GAMM</name>
<dbReference type="SMART" id="SM00388">
    <property type="entry name" value="HisKA"/>
    <property type="match status" value="1"/>
</dbReference>
<keyword evidence="7" id="KW-0547">Nucleotide-binding</keyword>
<dbReference type="SMART" id="SM00304">
    <property type="entry name" value="HAMP"/>
    <property type="match status" value="1"/>
</dbReference>
<dbReference type="PROSITE" id="PS50109">
    <property type="entry name" value="HIS_KIN"/>
    <property type="match status" value="1"/>
</dbReference>
<dbReference type="Pfam" id="PF02518">
    <property type="entry name" value="HATPase_c"/>
    <property type="match status" value="1"/>
</dbReference>
<keyword evidence="11" id="KW-0902">Two-component regulatory system</keyword>
<dbReference type="PRINTS" id="PR00344">
    <property type="entry name" value="BCTRLSENSOR"/>
</dbReference>
<geneLocation type="plasmid" evidence="18 19">
    <name>unnamed5</name>
</geneLocation>
<dbReference type="InterPro" id="IPR005467">
    <property type="entry name" value="His_kinase_dom"/>
</dbReference>
<feature type="transmembrane region" description="Helical" evidence="14">
    <location>
        <begin position="12"/>
        <end position="31"/>
    </location>
</feature>